<keyword evidence="3" id="KW-1185">Reference proteome</keyword>
<name>A0AAI8UU55_BEMTA</name>
<organism evidence="2 3">
    <name type="scientific">Bemisia tabaci</name>
    <name type="common">Sweetpotato whitefly</name>
    <name type="synonym">Aleurodes tabaci</name>
    <dbReference type="NCBI Taxonomy" id="7038"/>
    <lineage>
        <taxon>Eukaryota</taxon>
        <taxon>Metazoa</taxon>
        <taxon>Ecdysozoa</taxon>
        <taxon>Arthropoda</taxon>
        <taxon>Hexapoda</taxon>
        <taxon>Insecta</taxon>
        <taxon>Pterygota</taxon>
        <taxon>Neoptera</taxon>
        <taxon>Paraneoptera</taxon>
        <taxon>Hemiptera</taxon>
        <taxon>Sternorrhyncha</taxon>
        <taxon>Aleyrodoidea</taxon>
        <taxon>Aleyrodidae</taxon>
        <taxon>Aleyrodinae</taxon>
        <taxon>Bemisia</taxon>
    </lineage>
</organism>
<protein>
    <submittedName>
        <fullName evidence="2">Uncharacterized protein</fullName>
    </submittedName>
</protein>
<evidence type="ECO:0000313" key="2">
    <source>
        <dbReference type="EMBL" id="CAH0746946.1"/>
    </source>
</evidence>
<reference evidence="2" key="1">
    <citation type="submission" date="2021-12" db="EMBL/GenBank/DDBJ databases">
        <authorList>
            <person name="King R."/>
        </authorList>
    </citation>
    <scope>NUCLEOTIDE SEQUENCE</scope>
</reference>
<comment type="caution">
    <text evidence="2">The sequence shown here is derived from an EMBL/GenBank/DDBJ whole genome shotgun (WGS) entry which is preliminary data.</text>
</comment>
<gene>
    <name evidence="2" type="ORF">BEMITA_LOCUS94</name>
</gene>
<sequence length="194" mass="20897">MTGRIEGETSLRKLNQPRGMKLSIFKRAIPWTLIACVLSSLSGSLASSRALSRNNVSDGRVVYSLLAPSNAAPEFSGLQTLQARCMEMLTAGLNANRAMTNTMDQYGRIMGAAMGAALSRSASARAASRRGRQSRTTFDQWTYYIRPPGGGRPIRRSVTSRSSSRSGSRSSRSSPSRSSKRSISGRSVSKKKGA</sequence>
<dbReference type="EMBL" id="CAKKNF020000011">
    <property type="protein sequence ID" value="CAH0746946.1"/>
    <property type="molecule type" value="Genomic_DNA"/>
</dbReference>
<feature type="region of interest" description="Disordered" evidence="1">
    <location>
        <begin position="138"/>
        <end position="194"/>
    </location>
</feature>
<feature type="compositionally biased region" description="Low complexity" evidence="1">
    <location>
        <begin position="156"/>
        <end position="187"/>
    </location>
</feature>
<evidence type="ECO:0000313" key="3">
    <source>
        <dbReference type="Proteomes" id="UP001152759"/>
    </source>
</evidence>
<proteinExistence type="predicted"/>
<dbReference type="Proteomes" id="UP001152759">
    <property type="component" value="Unassembled WGS sequence"/>
</dbReference>
<evidence type="ECO:0000256" key="1">
    <source>
        <dbReference type="SAM" id="MobiDB-lite"/>
    </source>
</evidence>
<accession>A0AAI8UU55</accession>
<dbReference type="AlphaFoldDB" id="A0AAI8UU55"/>